<dbReference type="GO" id="GO:0042813">
    <property type="term" value="F:Wnt receptor activity"/>
    <property type="evidence" value="ECO:0007669"/>
    <property type="project" value="TreeGrafter"/>
</dbReference>
<proteinExistence type="inferred from homology"/>
<feature type="region of interest" description="Disordered" evidence="16">
    <location>
        <begin position="508"/>
        <end position="545"/>
    </location>
</feature>
<evidence type="ECO:0000313" key="22">
    <source>
        <dbReference type="Proteomes" id="UP000009046"/>
    </source>
</evidence>
<evidence type="ECO:0000256" key="16">
    <source>
        <dbReference type="SAM" id="MobiDB-lite"/>
    </source>
</evidence>
<feature type="disulfide bond" evidence="14">
    <location>
        <begin position="300"/>
        <end position="310"/>
    </location>
</feature>
<dbReference type="InterPro" id="IPR000033">
    <property type="entry name" value="LDLR_classB_rpt"/>
</dbReference>
<dbReference type="FunCoup" id="E0VL66">
    <property type="interactions" value="125"/>
</dbReference>
<dbReference type="PROSITE" id="PS00022">
    <property type="entry name" value="EGF_1"/>
    <property type="match status" value="1"/>
</dbReference>
<evidence type="ECO:0000256" key="10">
    <source>
        <dbReference type="ARBA" id="ARBA00023157"/>
    </source>
</evidence>
<evidence type="ECO:0000256" key="6">
    <source>
        <dbReference type="ARBA" id="ARBA00022782"/>
    </source>
</evidence>
<dbReference type="SUPFAM" id="SSF57196">
    <property type="entry name" value="EGF/Laminin"/>
    <property type="match status" value="2"/>
</dbReference>
<evidence type="ECO:0000313" key="20">
    <source>
        <dbReference type="EMBL" id="EEB14122.1"/>
    </source>
</evidence>
<keyword evidence="11" id="KW-0325">Glycoprotein</keyword>
<feature type="chain" id="PRO_5011412521" description="Protein cueball" evidence="18">
    <location>
        <begin position="19"/>
        <end position="545"/>
    </location>
</feature>
<evidence type="ECO:0000256" key="3">
    <source>
        <dbReference type="ARBA" id="ARBA00022536"/>
    </source>
</evidence>
<keyword evidence="2" id="KW-1003">Cell membrane</keyword>
<dbReference type="SUPFAM" id="SSF63825">
    <property type="entry name" value="YWTD domain"/>
    <property type="match status" value="1"/>
</dbReference>
<dbReference type="Pfam" id="PF00058">
    <property type="entry name" value="Ldl_recept_b"/>
    <property type="match status" value="2"/>
</dbReference>
<dbReference type="InterPro" id="IPR050778">
    <property type="entry name" value="Cueball_EGF_LRP_Nidogen"/>
</dbReference>
<evidence type="ECO:0000313" key="21">
    <source>
        <dbReference type="EnsemblMetazoa" id="PHUM282090-PA"/>
    </source>
</evidence>
<dbReference type="GO" id="GO:0048477">
    <property type="term" value="P:oogenesis"/>
    <property type="evidence" value="ECO:0007669"/>
    <property type="project" value="UniProtKB-KW"/>
</dbReference>
<comment type="similarity">
    <text evidence="12">Belongs to the cueball family.</text>
</comment>
<feature type="domain" description="EGF-like" evidence="19">
    <location>
        <begin position="296"/>
        <end position="329"/>
    </location>
</feature>
<dbReference type="PROSITE" id="PS01186">
    <property type="entry name" value="EGF_2"/>
    <property type="match status" value="1"/>
</dbReference>
<dbReference type="EMBL" id="AAZO01003275">
    <property type="status" value="NOT_ANNOTATED_CDS"/>
    <property type="molecule type" value="Genomic_DNA"/>
</dbReference>
<dbReference type="PANTHER" id="PTHR46513">
    <property type="entry name" value="VITELLOGENIN RECEPTOR-LIKE PROTEIN-RELATED-RELATED"/>
    <property type="match status" value="1"/>
</dbReference>
<dbReference type="EMBL" id="AAZO01003276">
    <property type="status" value="NOT_ANNOTATED_CDS"/>
    <property type="molecule type" value="Genomic_DNA"/>
</dbReference>
<feature type="disulfide bond" evidence="14">
    <location>
        <begin position="336"/>
        <end position="346"/>
    </location>
</feature>
<feature type="domain" description="EGF-like" evidence="19">
    <location>
        <begin position="332"/>
        <end position="367"/>
    </location>
</feature>
<evidence type="ECO:0000256" key="8">
    <source>
        <dbReference type="ARBA" id="ARBA00022943"/>
    </source>
</evidence>
<evidence type="ECO:0000256" key="11">
    <source>
        <dbReference type="ARBA" id="ARBA00023180"/>
    </source>
</evidence>
<dbReference type="Proteomes" id="UP000009046">
    <property type="component" value="Unassembled WGS sequence"/>
</dbReference>
<dbReference type="CTD" id="8229486"/>
<dbReference type="Gene3D" id="2.120.10.30">
    <property type="entry name" value="TolB, C-terminal domain"/>
    <property type="match status" value="1"/>
</dbReference>
<dbReference type="PANTHER" id="PTHR46513:SF42">
    <property type="entry name" value="PROTEIN CUEBALL"/>
    <property type="match status" value="1"/>
</dbReference>
<dbReference type="GO" id="GO:0007283">
    <property type="term" value="P:spermatogenesis"/>
    <property type="evidence" value="ECO:0007669"/>
    <property type="project" value="UniProtKB-KW"/>
</dbReference>
<keyword evidence="4 18" id="KW-0732">Signal</keyword>
<evidence type="ECO:0000256" key="1">
    <source>
        <dbReference type="ARBA" id="ARBA00004251"/>
    </source>
</evidence>
<comment type="caution">
    <text evidence="14">Lacks conserved residue(s) required for the propagation of feature annotation.</text>
</comment>
<keyword evidence="9 17" id="KW-0472">Membrane</keyword>
<evidence type="ECO:0000256" key="9">
    <source>
        <dbReference type="ARBA" id="ARBA00023136"/>
    </source>
</evidence>
<evidence type="ECO:0000256" key="5">
    <source>
        <dbReference type="ARBA" id="ARBA00022737"/>
    </source>
</evidence>
<dbReference type="InParanoid" id="E0VL66"/>
<sequence>MFMFMFLFLLLFAELAVASESGIYFFNTERKELINAEDVPESNNSYVLTYDSFWKRIFFGIESNIYVYNMTEKIVLAIVEDVPNGVAISFCKRLLFWTNSNHRSASIDRAQLDGSEHEKIIVDNIFVPLGITVDDLYQKLYWTDDQKGIYFTIERSNFDGSDREVIVRQTHQLPFGIAVTKDAIYWSDTVKNNIWMLSSDSTTIINQTHYNTNKPKIFYNFRQTVPYGVAAFKNDISKCDSQLIAPSFKIKEENHEEQTKQTNVTNNPMRLYCLNGGDPNGSRCRCRKGFTGNRCEISECYNYCLNGGQCYLDRAGFPECRCQSGYLGNRCERDVCSGFCLNGGRCTVNESVPLCVCGSGYSGQRCEISLDFACRQICSMNSIGQTTPKCNCSSLSIYESAVSSEKEEEEVSYKSSACQQQTIIIIFLTCLQALTVLIIAVLTKKVCLLHRRPRIKKRIVVNKGVKNQTPMTARPQISTSEQCEITIENCCNMNICETPCFEPNLRSSLSSPPTLSSASSKKTEEKKNLLKNMEGDYEESDVLYS</sequence>
<keyword evidence="8" id="KW-0896">Oogenesis</keyword>
<dbReference type="CDD" id="cd00054">
    <property type="entry name" value="EGF_CA"/>
    <property type="match status" value="1"/>
</dbReference>
<dbReference type="HOGENOM" id="CLU_026602_0_0_1"/>
<dbReference type="EnsemblMetazoa" id="PHUM282090-RA">
    <property type="protein sequence ID" value="PHUM282090-PA"/>
    <property type="gene ID" value="PHUM282090"/>
</dbReference>
<keyword evidence="22" id="KW-1185">Reference proteome</keyword>
<dbReference type="PROSITE" id="PS50026">
    <property type="entry name" value="EGF_3"/>
    <property type="match status" value="2"/>
</dbReference>
<feature type="compositionally biased region" description="Low complexity" evidence="16">
    <location>
        <begin position="508"/>
        <end position="520"/>
    </location>
</feature>
<dbReference type="GO" id="GO:0017147">
    <property type="term" value="F:Wnt-protein binding"/>
    <property type="evidence" value="ECO:0007669"/>
    <property type="project" value="TreeGrafter"/>
</dbReference>
<feature type="compositionally biased region" description="Acidic residues" evidence="16">
    <location>
        <begin position="535"/>
        <end position="545"/>
    </location>
</feature>
<dbReference type="AlphaFoldDB" id="E0VL66"/>
<dbReference type="SMART" id="SM00181">
    <property type="entry name" value="EGF"/>
    <property type="match status" value="3"/>
</dbReference>
<evidence type="ECO:0000256" key="14">
    <source>
        <dbReference type="PROSITE-ProRule" id="PRU00076"/>
    </source>
</evidence>
<dbReference type="KEGG" id="phu:Phum_PHUM282090"/>
<dbReference type="eggNOG" id="KOG1215">
    <property type="taxonomic scope" value="Eukaryota"/>
</dbReference>
<gene>
    <name evidence="21" type="primary">8229486</name>
    <name evidence="20" type="ORF">Phum_PHUM282090</name>
</gene>
<accession>E0VL66</accession>
<feature type="transmembrane region" description="Helical" evidence="17">
    <location>
        <begin position="423"/>
        <end position="442"/>
    </location>
</feature>
<keyword evidence="7" id="KW-0744">Spermatogenesis</keyword>
<dbReference type="EMBL" id="DS235270">
    <property type="protein sequence ID" value="EEB14122.1"/>
    <property type="molecule type" value="Genomic_DNA"/>
</dbReference>
<dbReference type="Gene3D" id="2.10.25.10">
    <property type="entry name" value="Laminin"/>
    <property type="match status" value="2"/>
</dbReference>
<evidence type="ECO:0000256" key="15">
    <source>
        <dbReference type="PROSITE-ProRule" id="PRU00461"/>
    </source>
</evidence>
<protein>
    <recommendedName>
        <fullName evidence="13">Protein cueball</fullName>
    </recommendedName>
</protein>
<dbReference type="GeneID" id="8229486"/>
<keyword evidence="17" id="KW-0812">Transmembrane</keyword>
<dbReference type="OrthoDB" id="382013at2759"/>
<evidence type="ECO:0000256" key="17">
    <source>
        <dbReference type="SAM" id="Phobius"/>
    </source>
</evidence>
<dbReference type="InterPro" id="IPR000742">
    <property type="entry name" value="EGF"/>
</dbReference>
<dbReference type="RefSeq" id="XP_002426860.1">
    <property type="nucleotide sequence ID" value="XM_002426815.1"/>
</dbReference>
<evidence type="ECO:0000259" key="19">
    <source>
        <dbReference type="PROSITE" id="PS50026"/>
    </source>
</evidence>
<name>E0VL66_PEDHC</name>
<dbReference type="GO" id="GO:0005886">
    <property type="term" value="C:plasma membrane"/>
    <property type="evidence" value="ECO:0007669"/>
    <property type="project" value="UniProtKB-SubCell"/>
</dbReference>
<feature type="repeat" description="LDL-receptor class B" evidence="15">
    <location>
        <begin position="93"/>
        <end position="137"/>
    </location>
</feature>
<feature type="signal peptide" evidence="18">
    <location>
        <begin position="1"/>
        <end position="18"/>
    </location>
</feature>
<evidence type="ECO:0000256" key="7">
    <source>
        <dbReference type="ARBA" id="ARBA00022871"/>
    </source>
</evidence>
<feature type="disulfide bond" evidence="14">
    <location>
        <begin position="357"/>
        <end position="366"/>
    </location>
</feature>
<organism>
    <name type="scientific">Pediculus humanus subsp. corporis</name>
    <name type="common">Body louse</name>
    <dbReference type="NCBI Taxonomy" id="121224"/>
    <lineage>
        <taxon>Eukaryota</taxon>
        <taxon>Metazoa</taxon>
        <taxon>Ecdysozoa</taxon>
        <taxon>Arthropoda</taxon>
        <taxon>Hexapoda</taxon>
        <taxon>Insecta</taxon>
        <taxon>Pterygota</taxon>
        <taxon>Neoptera</taxon>
        <taxon>Paraneoptera</taxon>
        <taxon>Psocodea</taxon>
        <taxon>Troctomorpha</taxon>
        <taxon>Phthiraptera</taxon>
        <taxon>Anoplura</taxon>
        <taxon>Pediculidae</taxon>
        <taxon>Pediculus</taxon>
    </lineage>
</organism>
<keyword evidence="3 14" id="KW-0245">EGF-like domain</keyword>
<evidence type="ECO:0000256" key="4">
    <source>
        <dbReference type="ARBA" id="ARBA00022729"/>
    </source>
</evidence>
<evidence type="ECO:0000256" key="2">
    <source>
        <dbReference type="ARBA" id="ARBA00022475"/>
    </source>
</evidence>
<dbReference type="GO" id="GO:0060070">
    <property type="term" value="P:canonical Wnt signaling pathway"/>
    <property type="evidence" value="ECO:0007669"/>
    <property type="project" value="TreeGrafter"/>
</dbReference>
<dbReference type="VEuPathDB" id="VectorBase:PHUM282090"/>
<dbReference type="InterPro" id="IPR011042">
    <property type="entry name" value="6-blade_b-propeller_TolB-like"/>
</dbReference>
<dbReference type="SMART" id="SM00135">
    <property type="entry name" value="LY"/>
    <property type="match status" value="3"/>
</dbReference>
<keyword evidence="5" id="KW-0677">Repeat</keyword>
<dbReference type="OMA" id="RCEQNST"/>
<evidence type="ECO:0000256" key="13">
    <source>
        <dbReference type="ARBA" id="ARBA00040020"/>
    </source>
</evidence>
<reference evidence="21" key="3">
    <citation type="submission" date="2021-02" db="UniProtKB">
        <authorList>
            <consortium name="EnsemblMetazoa"/>
        </authorList>
    </citation>
    <scope>IDENTIFICATION</scope>
    <source>
        <strain evidence="21">USDA</strain>
    </source>
</reference>
<keyword evidence="17" id="KW-1133">Transmembrane helix</keyword>
<dbReference type="PROSITE" id="PS51120">
    <property type="entry name" value="LDLRB"/>
    <property type="match status" value="2"/>
</dbReference>
<evidence type="ECO:0000256" key="18">
    <source>
        <dbReference type="SAM" id="SignalP"/>
    </source>
</evidence>
<keyword evidence="10 14" id="KW-1015">Disulfide bond</keyword>
<reference evidence="20" key="1">
    <citation type="submission" date="2007-04" db="EMBL/GenBank/DDBJ databases">
        <title>Annotation of Pediculus humanus corporis strain USDA.</title>
        <authorList>
            <person name="Kirkness E."/>
            <person name="Hannick L."/>
            <person name="Hass B."/>
            <person name="Bruggner R."/>
            <person name="Lawson D."/>
            <person name="Bidwell S."/>
            <person name="Joardar V."/>
            <person name="Caler E."/>
            <person name="Walenz B."/>
            <person name="Inman J."/>
            <person name="Schobel S."/>
            <person name="Galinsky K."/>
            <person name="Amedeo P."/>
            <person name="Strausberg R."/>
        </authorList>
    </citation>
    <scope>NUCLEOTIDE SEQUENCE</scope>
    <source>
        <strain evidence="20">USDA</strain>
    </source>
</reference>
<evidence type="ECO:0000256" key="12">
    <source>
        <dbReference type="ARBA" id="ARBA00038070"/>
    </source>
</evidence>
<reference evidence="20" key="2">
    <citation type="submission" date="2007-04" db="EMBL/GenBank/DDBJ databases">
        <title>The genome of the human body louse.</title>
        <authorList>
            <consortium name="The Human Body Louse Genome Consortium"/>
            <person name="Kirkness E."/>
            <person name="Walenz B."/>
            <person name="Hass B."/>
            <person name="Bruggner R."/>
            <person name="Strausberg R."/>
        </authorList>
    </citation>
    <scope>NUCLEOTIDE SEQUENCE</scope>
    <source>
        <strain evidence="20">USDA</strain>
    </source>
</reference>
<feature type="repeat" description="LDL-receptor class B" evidence="15">
    <location>
        <begin position="138"/>
        <end position="183"/>
    </location>
</feature>
<comment type="subcellular location">
    <subcellularLocation>
        <location evidence="1">Cell membrane</location>
        <topology evidence="1">Single-pass type I membrane protein</topology>
    </subcellularLocation>
</comment>
<keyword evidence="6" id="KW-0221">Differentiation</keyword>
<dbReference type="STRING" id="121224.E0VL66"/>